<evidence type="ECO:0000313" key="2">
    <source>
        <dbReference type="EMBL" id="MCP2311928.1"/>
    </source>
</evidence>
<dbReference type="Pfam" id="PF01636">
    <property type="entry name" value="APH"/>
    <property type="match status" value="1"/>
</dbReference>
<keyword evidence="3" id="KW-1185">Reference proteome</keyword>
<dbReference type="PANTHER" id="PTHR21310">
    <property type="entry name" value="AMINOGLYCOSIDE PHOSPHOTRANSFERASE-RELATED-RELATED"/>
    <property type="match status" value="1"/>
</dbReference>
<feature type="domain" description="Aminoglycoside phosphotransferase" evidence="1">
    <location>
        <begin position="32"/>
        <end position="253"/>
    </location>
</feature>
<comment type="caution">
    <text evidence="2">The sequence shown here is derived from an EMBL/GenBank/DDBJ whole genome shotgun (WGS) entry which is preliminary data.</text>
</comment>
<dbReference type="Gene3D" id="3.30.200.20">
    <property type="entry name" value="Phosphorylase Kinase, domain 1"/>
    <property type="match status" value="1"/>
</dbReference>
<gene>
    <name evidence="2" type="ORF">FHR36_005091</name>
</gene>
<dbReference type="Proteomes" id="UP001206483">
    <property type="component" value="Unassembled WGS sequence"/>
</dbReference>
<keyword evidence="2" id="KW-0418">Kinase</keyword>
<protein>
    <submittedName>
        <fullName evidence="2">Aminoglycoside phosphotransferase (APT) family kinase protein</fullName>
    </submittedName>
</protein>
<dbReference type="InterPro" id="IPR002575">
    <property type="entry name" value="Aminoglycoside_PTrfase"/>
</dbReference>
<dbReference type="Gene3D" id="3.90.1200.10">
    <property type="match status" value="1"/>
</dbReference>
<accession>A0ABT1J3I4</accession>
<dbReference type="PANTHER" id="PTHR21310:SF42">
    <property type="entry name" value="BIFUNCTIONAL AAC_APH"/>
    <property type="match status" value="1"/>
</dbReference>
<evidence type="ECO:0000313" key="3">
    <source>
        <dbReference type="Proteomes" id="UP001206483"/>
    </source>
</evidence>
<dbReference type="SUPFAM" id="SSF56112">
    <property type="entry name" value="Protein kinase-like (PK-like)"/>
    <property type="match status" value="1"/>
</dbReference>
<reference evidence="2 3" key="1">
    <citation type="submission" date="2022-06" db="EMBL/GenBank/DDBJ databases">
        <title>Sequencing the genomes of 1000 actinobacteria strains.</title>
        <authorList>
            <person name="Klenk H.-P."/>
        </authorList>
    </citation>
    <scope>NUCLEOTIDE SEQUENCE [LARGE SCALE GENOMIC DNA]</scope>
    <source>
        <strain evidence="2 3">DSM 41656</strain>
    </source>
</reference>
<keyword evidence="2" id="KW-0808">Transferase</keyword>
<dbReference type="RefSeq" id="WP_253800478.1">
    <property type="nucleotide sequence ID" value="NZ_BAAAUB010000016.1"/>
</dbReference>
<dbReference type="CDD" id="cd05155">
    <property type="entry name" value="APH_ChoK_like_1"/>
    <property type="match status" value="1"/>
</dbReference>
<dbReference type="InterPro" id="IPR051678">
    <property type="entry name" value="AGP_Transferase"/>
</dbReference>
<name>A0ABT1J3I4_9ACTN</name>
<organism evidence="2 3">
    <name type="scientific">Kitasatospora paracochleata</name>
    <dbReference type="NCBI Taxonomy" id="58354"/>
    <lineage>
        <taxon>Bacteria</taxon>
        <taxon>Bacillati</taxon>
        <taxon>Actinomycetota</taxon>
        <taxon>Actinomycetes</taxon>
        <taxon>Kitasatosporales</taxon>
        <taxon>Streptomycetaceae</taxon>
        <taxon>Kitasatospora</taxon>
    </lineage>
</organism>
<sequence>MHEDEPDIDAGLVQRLIEAQFPQWAGLPVAEVDSAGTSNAIYRLGDALTVRLPRRPEAAQDVETEHRWLPRLGPLLPVAVPVPVERGEPDADYPWAWSVHRWIDGTNPAPGAADSALLADDLARFATALHRIDPAGAPPSYRSEPLAARDAATRSAVAALHGEVDADAALALWDDALRAPARSGAGVWIHADLQSGNLLTAGGRLAAVIDFGCAGVGDPAVDLLAAWYVLPASARERFRDGLGADAAMWRRGCGWALSVALMELSYYRDTNPVMVANARHVIGELLADGAPAS</sequence>
<dbReference type="InterPro" id="IPR011009">
    <property type="entry name" value="Kinase-like_dom_sf"/>
</dbReference>
<proteinExistence type="predicted"/>
<dbReference type="EMBL" id="JAMZDX010000004">
    <property type="protein sequence ID" value="MCP2311928.1"/>
    <property type="molecule type" value="Genomic_DNA"/>
</dbReference>
<evidence type="ECO:0000259" key="1">
    <source>
        <dbReference type="Pfam" id="PF01636"/>
    </source>
</evidence>
<dbReference type="GO" id="GO:0016301">
    <property type="term" value="F:kinase activity"/>
    <property type="evidence" value="ECO:0007669"/>
    <property type="project" value="UniProtKB-KW"/>
</dbReference>